<feature type="region of interest" description="Disordered" evidence="6">
    <location>
        <begin position="1"/>
        <end position="23"/>
    </location>
</feature>
<evidence type="ECO:0000256" key="4">
    <source>
        <dbReference type="ARBA" id="ARBA00022989"/>
    </source>
</evidence>
<feature type="transmembrane region" description="Helical" evidence="7">
    <location>
        <begin position="346"/>
        <end position="371"/>
    </location>
</feature>
<dbReference type="PANTHER" id="PTHR43791:SF101">
    <property type="entry name" value="HIGH-AFFINITY NICOTINIC ACID TRANSPORTER"/>
    <property type="match status" value="1"/>
</dbReference>
<feature type="transmembrane region" description="Helical" evidence="7">
    <location>
        <begin position="113"/>
        <end position="135"/>
    </location>
</feature>
<feature type="transmembrane region" description="Helical" evidence="7">
    <location>
        <begin position="279"/>
        <end position="300"/>
    </location>
</feature>
<keyword evidence="3 7" id="KW-0812">Transmembrane</keyword>
<dbReference type="InterPro" id="IPR011701">
    <property type="entry name" value="MFS"/>
</dbReference>
<dbReference type="EMBL" id="JAVRRF010000002">
    <property type="protein sequence ID" value="KAK5067757.1"/>
    <property type="molecule type" value="Genomic_DNA"/>
</dbReference>
<dbReference type="Pfam" id="PF07690">
    <property type="entry name" value="MFS_1"/>
    <property type="match status" value="1"/>
</dbReference>
<gene>
    <name evidence="9" type="ORF">LTR69_001746</name>
</gene>
<feature type="transmembrane region" description="Helical" evidence="7">
    <location>
        <begin position="383"/>
        <end position="401"/>
    </location>
</feature>
<keyword evidence="4 7" id="KW-1133">Transmembrane helix</keyword>
<keyword evidence="10" id="KW-1185">Reference proteome</keyword>
<dbReference type="InterPro" id="IPR020846">
    <property type="entry name" value="MFS_dom"/>
</dbReference>
<evidence type="ECO:0000256" key="5">
    <source>
        <dbReference type="ARBA" id="ARBA00023136"/>
    </source>
</evidence>
<dbReference type="Proteomes" id="UP001345691">
    <property type="component" value="Unassembled WGS sequence"/>
</dbReference>
<name>A0ABR0JQ19_9EURO</name>
<evidence type="ECO:0000256" key="1">
    <source>
        <dbReference type="ARBA" id="ARBA00004141"/>
    </source>
</evidence>
<dbReference type="Gene3D" id="1.20.1250.20">
    <property type="entry name" value="MFS general substrate transporter like domains"/>
    <property type="match status" value="1"/>
</dbReference>
<evidence type="ECO:0000313" key="9">
    <source>
        <dbReference type="EMBL" id="KAK5067757.1"/>
    </source>
</evidence>
<evidence type="ECO:0000313" key="10">
    <source>
        <dbReference type="Proteomes" id="UP001345691"/>
    </source>
</evidence>
<reference evidence="9 10" key="1">
    <citation type="submission" date="2023-08" db="EMBL/GenBank/DDBJ databases">
        <title>Black Yeasts Isolated from many extreme environments.</title>
        <authorList>
            <person name="Coleine C."/>
            <person name="Stajich J.E."/>
            <person name="Selbmann L."/>
        </authorList>
    </citation>
    <scope>NUCLEOTIDE SEQUENCE [LARGE SCALE GENOMIC DNA]</scope>
    <source>
        <strain evidence="9 10">CCFEE 6328</strain>
    </source>
</reference>
<comment type="caution">
    <text evidence="9">The sequence shown here is derived from an EMBL/GenBank/DDBJ whole genome shotgun (WGS) entry which is preliminary data.</text>
</comment>
<evidence type="ECO:0000256" key="2">
    <source>
        <dbReference type="ARBA" id="ARBA00022448"/>
    </source>
</evidence>
<evidence type="ECO:0000256" key="3">
    <source>
        <dbReference type="ARBA" id="ARBA00022692"/>
    </source>
</evidence>
<dbReference type="InterPro" id="IPR036259">
    <property type="entry name" value="MFS_trans_sf"/>
</dbReference>
<organism evidence="9 10">
    <name type="scientific">Exophiala sideris</name>
    <dbReference type="NCBI Taxonomy" id="1016849"/>
    <lineage>
        <taxon>Eukaryota</taxon>
        <taxon>Fungi</taxon>
        <taxon>Dikarya</taxon>
        <taxon>Ascomycota</taxon>
        <taxon>Pezizomycotina</taxon>
        <taxon>Eurotiomycetes</taxon>
        <taxon>Chaetothyriomycetidae</taxon>
        <taxon>Chaetothyriales</taxon>
        <taxon>Herpotrichiellaceae</taxon>
        <taxon>Exophiala</taxon>
    </lineage>
</organism>
<feature type="transmembrane region" description="Helical" evidence="7">
    <location>
        <begin position="179"/>
        <end position="197"/>
    </location>
</feature>
<accession>A0ABR0JQ19</accession>
<evidence type="ECO:0000256" key="7">
    <source>
        <dbReference type="SAM" id="Phobius"/>
    </source>
</evidence>
<feature type="transmembrane region" description="Helical" evidence="7">
    <location>
        <begin position="312"/>
        <end position="334"/>
    </location>
</feature>
<feature type="transmembrane region" description="Helical" evidence="7">
    <location>
        <begin position="147"/>
        <end position="167"/>
    </location>
</feature>
<keyword evidence="5 7" id="KW-0472">Membrane</keyword>
<feature type="domain" description="Major facilitator superfamily (MFS) profile" evidence="8">
    <location>
        <begin position="50"/>
        <end position="473"/>
    </location>
</feature>
<feature type="transmembrane region" description="Helical" evidence="7">
    <location>
        <begin position="413"/>
        <end position="438"/>
    </location>
</feature>
<evidence type="ECO:0000259" key="8">
    <source>
        <dbReference type="PROSITE" id="PS50850"/>
    </source>
</evidence>
<dbReference type="SUPFAM" id="SSF103473">
    <property type="entry name" value="MFS general substrate transporter"/>
    <property type="match status" value="1"/>
</dbReference>
<dbReference type="PANTHER" id="PTHR43791">
    <property type="entry name" value="PERMEASE-RELATED"/>
    <property type="match status" value="1"/>
</dbReference>
<keyword evidence="2" id="KW-0813">Transport</keyword>
<proteinExistence type="predicted"/>
<feature type="transmembrane region" description="Helical" evidence="7">
    <location>
        <begin position="209"/>
        <end position="231"/>
    </location>
</feature>
<protein>
    <recommendedName>
        <fullName evidence="8">Major facilitator superfamily (MFS) profile domain-containing protein</fullName>
    </recommendedName>
</protein>
<comment type="subcellular location">
    <subcellularLocation>
        <location evidence="1">Membrane</location>
        <topology evidence="1">Multi-pass membrane protein</topology>
    </subcellularLocation>
</comment>
<sequence length="473" mass="52467">MSDKGKNMDIMLEPSEPGNDRKNSAEELGVAMILDPAKEKKMMRKFDYYALLLIGILYMFCNLDRGNIGNANIAGMSKDLGLVGNQFGTAVTLLFATYVPFEGPTAVLLKIVGAKPLLATCATCWGLVTLGMGFVKNWQGLYTCRLLLGFFEAGLIPCLETYLGLVYKREERGTRMVMVYSWSAIASAFGGLLAYGLTQINGPSGFAGWRWLFVVEGLLTLCVIPVFLWFFPGDILNAWFLSDDEKQMMRLRYSSNPQWGIEEKFTWGETLKAVKDPKFYAFFIILYCGDLTIYSFTTFLPSILKGMGYTSVHANLLTVPIYVWALAVFVVAGVSSDRFATRSIPIGAGFVCMIVGYAILISVETVGVRYFACYGRHYKRASMIGLCLTLANTSGVVTGQIFTTPTSPRYIRGLSICMGLAALGLCLVVTLVVSFNIVNRRRGRIIAKAEQEGRVLQPNPEMGDYDVFFRYSY</sequence>
<feature type="transmembrane region" description="Helical" evidence="7">
    <location>
        <begin position="80"/>
        <end position="101"/>
    </location>
</feature>
<dbReference type="PROSITE" id="PS50850">
    <property type="entry name" value="MFS"/>
    <property type="match status" value="1"/>
</dbReference>
<feature type="transmembrane region" description="Helical" evidence="7">
    <location>
        <begin position="48"/>
        <end position="68"/>
    </location>
</feature>
<evidence type="ECO:0000256" key="6">
    <source>
        <dbReference type="SAM" id="MobiDB-lite"/>
    </source>
</evidence>